<protein>
    <submittedName>
        <fullName evidence="3">Uncharacterized protein</fullName>
    </submittedName>
</protein>
<keyword evidence="1" id="KW-1133">Transmembrane helix</keyword>
<keyword evidence="1" id="KW-0472">Membrane</keyword>
<evidence type="ECO:0000313" key="5">
    <source>
        <dbReference type="Proteomes" id="UP000029646"/>
    </source>
</evidence>
<feature type="transmembrane region" description="Helical" evidence="1">
    <location>
        <begin position="48"/>
        <end position="70"/>
    </location>
</feature>
<dbReference type="Proteomes" id="UP000029641">
    <property type="component" value="Unassembled WGS sequence"/>
</dbReference>
<reference evidence="4 5" key="1">
    <citation type="journal article" date="2014" name="Genome Announc.">
        <title>Draft Genome Sequence of Marine Flavobacterium Jejuia pallidilutea Strain 11shimoA1 and Pigmentation Mutants.</title>
        <authorList>
            <person name="Takatani N."/>
            <person name="Nakanishi M."/>
            <person name="Meirelles P."/>
            <person name="Mino S."/>
            <person name="Suda W."/>
            <person name="Oshima K."/>
            <person name="Hattori M."/>
            <person name="Ohkuma M."/>
            <person name="Hosokawa M."/>
            <person name="Miyashita K."/>
            <person name="Thompson F.L."/>
            <person name="Niwa A."/>
            <person name="Sawabe T."/>
            <person name="Sawabe T."/>
        </authorList>
    </citation>
    <scope>NUCLEOTIDE SEQUENCE [LARGE SCALE GENOMIC DNA]</scope>
    <source>
        <strain evidence="2 4">JCM 19301</strain>
        <strain evidence="3">JCM 19302</strain>
        <strain evidence="5">JCM19302</strain>
    </source>
</reference>
<keyword evidence="1" id="KW-0812">Transmembrane</keyword>
<name>A0A090W6Y6_9FLAO</name>
<evidence type="ECO:0000313" key="4">
    <source>
        <dbReference type="Proteomes" id="UP000029641"/>
    </source>
</evidence>
<dbReference type="eggNOG" id="COG3083">
    <property type="taxonomic scope" value="Bacteria"/>
</dbReference>
<dbReference type="Proteomes" id="UP000029646">
    <property type="component" value="Unassembled WGS sequence"/>
</dbReference>
<evidence type="ECO:0000313" key="2">
    <source>
        <dbReference type="EMBL" id="GAL66244.1"/>
    </source>
</evidence>
<accession>A0A090W6Y6</accession>
<gene>
    <name evidence="2" type="ORF">JCM19301_809</name>
    <name evidence="3" type="ORF">JCM19302_638</name>
</gene>
<evidence type="ECO:0000313" key="3">
    <source>
        <dbReference type="EMBL" id="GAL71209.1"/>
    </source>
</evidence>
<dbReference type="AlphaFoldDB" id="A0A090W6Y6"/>
<sequence length="74" mass="8847">MFKLRSQILTFLESEKEYPVIAAFASGLYPLLYYYNSNFTLVNSWEQLGFFVFCYILLPVVVFYLINTLLKKKW</sequence>
<comment type="caution">
    <text evidence="3">The sequence shown here is derived from an EMBL/GenBank/DDBJ whole genome shotgun (WGS) entry which is preliminary data.</text>
</comment>
<dbReference type="EMBL" id="BBNR01000003">
    <property type="protein sequence ID" value="GAL66244.1"/>
    <property type="molecule type" value="Genomic_DNA"/>
</dbReference>
<feature type="transmembrane region" description="Helical" evidence="1">
    <location>
        <begin position="20"/>
        <end position="36"/>
    </location>
</feature>
<organism evidence="3 5">
    <name type="scientific">Jejuia pallidilutea</name>
    <dbReference type="NCBI Taxonomy" id="504487"/>
    <lineage>
        <taxon>Bacteria</taxon>
        <taxon>Pseudomonadati</taxon>
        <taxon>Bacteroidota</taxon>
        <taxon>Flavobacteriia</taxon>
        <taxon>Flavobacteriales</taxon>
        <taxon>Flavobacteriaceae</taxon>
        <taxon>Jejuia</taxon>
    </lineage>
</organism>
<proteinExistence type="predicted"/>
<dbReference type="EMBL" id="BBNS01000010">
    <property type="protein sequence ID" value="GAL71209.1"/>
    <property type="molecule type" value="Genomic_DNA"/>
</dbReference>
<evidence type="ECO:0000256" key="1">
    <source>
        <dbReference type="SAM" id="Phobius"/>
    </source>
</evidence>
<dbReference type="RefSeq" id="WP_042241863.1">
    <property type="nucleotide sequence ID" value="NZ_BBNR01000003.1"/>
</dbReference>